<organism evidence="6 7">
    <name type="scientific">Phanerochaete sordida</name>
    <dbReference type="NCBI Taxonomy" id="48140"/>
    <lineage>
        <taxon>Eukaryota</taxon>
        <taxon>Fungi</taxon>
        <taxon>Dikarya</taxon>
        <taxon>Basidiomycota</taxon>
        <taxon>Agaricomycotina</taxon>
        <taxon>Agaricomycetes</taxon>
        <taxon>Polyporales</taxon>
        <taxon>Phanerochaetaceae</taxon>
        <taxon>Phanerochaete</taxon>
    </lineage>
</organism>
<keyword evidence="2 5" id="KW-0812">Transmembrane</keyword>
<dbReference type="GO" id="GO:0005789">
    <property type="term" value="C:endoplasmic reticulum membrane"/>
    <property type="evidence" value="ECO:0007669"/>
    <property type="project" value="UniProtKB-SubCell"/>
</dbReference>
<feature type="transmembrane region" description="Helical" evidence="5">
    <location>
        <begin position="21"/>
        <end position="40"/>
    </location>
</feature>
<dbReference type="OrthoDB" id="422086at2759"/>
<keyword evidence="5" id="KW-0489">Methyltransferase</keyword>
<comment type="catalytic activity">
    <reaction evidence="5">
        <text>[protein]-C-terminal S-[(2E,6E)-farnesyl]-L-cysteine + S-adenosyl-L-methionine = [protein]-C-terminal S-[(2E,6E)-farnesyl]-L-cysteine methyl ester + S-adenosyl-L-homocysteine</text>
        <dbReference type="Rhea" id="RHEA:21672"/>
        <dbReference type="Rhea" id="RHEA-COMP:12125"/>
        <dbReference type="Rhea" id="RHEA-COMP:12126"/>
        <dbReference type="ChEBI" id="CHEBI:57856"/>
        <dbReference type="ChEBI" id="CHEBI:59789"/>
        <dbReference type="ChEBI" id="CHEBI:90510"/>
        <dbReference type="ChEBI" id="CHEBI:90511"/>
        <dbReference type="EC" id="2.1.1.100"/>
    </reaction>
</comment>
<dbReference type="PANTHER" id="PTHR12714">
    <property type="entry name" value="PROTEIN-S ISOPRENYLCYSTEINE O-METHYLTRANSFERASE"/>
    <property type="match status" value="1"/>
</dbReference>
<dbReference type="AlphaFoldDB" id="A0A9P3GHY4"/>
<keyword evidence="5" id="KW-0808">Transferase</keyword>
<keyword evidence="5" id="KW-0949">S-adenosyl-L-methionine</keyword>
<keyword evidence="5" id="KW-0256">Endoplasmic reticulum</keyword>
<dbReference type="EC" id="2.1.1.100" evidence="5"/>
<dbReference type="InterPro" id="IPR007269">
    <property type="entry name" value="ICMT_MeTrfase"/>
</dbReference>
<dbReference type="GO" id="GO:0032259">
    <property type="term" value="P:methylation"/>
    <property type="evidence" value="ECO:0007669"/>
    <property type="project" value="UniProtKB-KW"/>
</dbReference>
<dbReference type="EMBL" id="BPQB01000047">
    <property type="protein sequence ID" value="GJE95243.1"/>
    <property type="molecule type" value="Genomic_DNA"/>
</dbReference>
<dbReference type="GO" id="GO:0004671">
    <property type="term" value="F:protein C-terminal S-isoprenylcysteine carboxyl O-methyltransferase activity"/>
    <property type="evidence" value="ECO:0007669"/>
    <property type="project" value="UniProtKB-EC"/>
</dbReference>
<comment type="similarity">
    <text evidence="5">Belongs to the class VI-like SAM-binding methyltransferase superfamily. Isoprenylcysteine carboxyl methyltransferase family.</text>
</comment>
<dbReference type="Pfam" id="PF04140">
    <property type="entry name" value="ICMT"/>
    <property type="match status" value="1"/>
</dbReference>
<keyword evidence="7" id="KW-1185">Reference proteome</keyword>
<accession>A0A9P3GHY4</accession>
<evidence type="ECO:0000313" key="6">
    <source>
        <dbReference type="EMBL" id="GJE95243.1"/>
    </source>
</evidence>
<evidence type="ECO:0000256" key="4">
    <source>
        <dbReference type="ARBA" id="ARBA00023136"/>
    </source>
</evidence>
<keyword evidence="4 5" id="KW-0472">Membrane</keyword>
<name>A0A9P3GHY4_9APHY</name>
<feature type="transmembrane region" description="Helical" evidence="5">
    <location>
        <begin position="114"/>
        <end position="136"/>
    </location>
</feature>
<comment type="caution">
    <text evidence="6">The sequence shown here is derived from an EMBL/GenBank/DDBJ whole genome shotgun (WGS) entry which is preliminary data.</text>
</comment>
<evidence type="ECO:0000256" key="3">
    <source>
        <dbReference type="ARBA" id="ARBA00022989"/>
    </source>
</evidence>
<dbReference type="Proteomes" id="UP000703269">
    <property type="component" value="Unassembled WGS sequence"/>
</dbReference>
<comment type="subcellular location">
    <subcellularLocation>
        <location evidence="5">Endoplasmic reticulum membrane</location>
        <topology evidence="5">Multi-pass membrane protein</topology>
    </subcellularLocation>
    <subcellularLocation>
        <location evidence="1">Membrane</location>
        <topology evidence="1">Multi-pass membrane protein</topology>
    </subcellularLocation>
</comment>
<dbReference type="PANTHER" id="PTHR12714:SF9">
    <property type="entry name" value="PROTEIN-S-ISOPRENYLCYSTEINE O-METHYLTRANSFERASE"/>
    <property type="match status" value="1"/>
</dbReference>
<reference evidence="6 7" key="1">
    <citation type="submission" date="2021-08" db="EMBL/GenBank/DDBJ databases">
        <title>Draft Genome Sequence of Phanerochaete sordida strain YK-624.</title>
        <authorList>
            <person name="Mori T."/>
            <person name="Dohra H."/>
            <person name="Suzuki T."/>
            <person name="Kawagishi H."/>
            <person name="Hirai H."/>
        </authorList>
    </citation>
    <scope>NUCLEOTIDE SEQUENCE [LARGE SCALE GENOMIC DNA]</scope>
    <source>
        <strain evidence="6 7">YK-624</strain>
    </source>
</reference>
<evidence type="ECO:0000256" key="5">
    <source>
        <dbReference type="RuleBase" id="RU362022"/>
    </source>
</evidence>
<evidence type="ECO:0000313" key="7">
    <source>
        <dbReference type="Proteomes" id="UP000703269"/>
    </source>
</evidence>
<sequence length="206" mass="23233">MGSRMRFFENTAYTMTAFLRLFCTAVAIPYAVTILVASYAPPSIETQLLPVLCPRPRPHELPHLAALTPRVVLGAAFVLAGAFLRLWCFHALGQQFTLQVALRSDHRLVTSGPYAYARHPSYTAAWAMLLGAYLVWSENGGYLRACGLMDTPAAWLVHSWTLAAMWTSGGLVMRIATEEEVLRRRFGAEWKAYKRRVPWRVMPYLL</sequence>
<dbReference type="Gene3D" id="1.20.120.1630">
    <property type="match status" value="1"/>
</dbReference>
<evidence type="ECO:0000256" key="1">
    <source>
        <dbReference type="ARBA" id="ARBA00004141"/>
    </source>
</evidence>
<proteinExistence type="inferred from homology"/>
<gene>
    <name evidence="6" type="ORF">PsYK624_114250</name>
</gene>
<feature type="transmembrane region" description="Helical" evidence="5">
    <location>
        <begin position="71"/>
        <end position="93"/>
    </location>
</feature>
<keyword evidence="3 5" id="KW-1133">Transmembrane helix</keyword>
<feature type="transmembrane region" description="Helical" evidence="5">
    <location>
        <begin position="156"/>
        <end position="176"/>
    </location>
</feature>
<protein>
    <recommendedName>
        <fullName evidence="5">Protein-S-isoprenylcysteine O-methyltransferase</fullName>
        <ecNumber evidence="5">2.1.1.100</ecNumber>
    </recommendedName>
</protein>
<evidence type="ECO:0000256" key="2">
    <source>
        <dbReference type="ARBA" id="ARBA00022692"/>
    </source>
</evidence>